<evidence type="ECO:0000256" key="2">
    <source>
        <dbReference type="ARBA" id="ARBA00022763"/>
    </source>
</evidence>
<organism evidence="5 6">
    <name type="scientific">Callipepla squamata</name>
    <name type="common">Scaled quail</name>
    <dbReference type="NCBI Taxonomy" id="9009"/>
    <lineage>
        <taxon>Eukaryota</taxon>
        <taxon>Metazoa</taxon>
        <taxon>Chordata</taxon>
        <taxon>Craniata</taxon>
        <taxon>Vertebrata</taxon>
        <taxon>Euteleostomi</taxon>
        <taxon>Archelosauria</taxon>
        <taxon>Archosauria</taxon>
        <taxon>Dinosauria</taxon>
        <taxon>Saurischia</taxon>
        <taxon>Theropoda</taxon>
        <taxon>Coelurosauria</taxon>
        <taxon>Aves</taxon>
        <taxon>Neognathae</taxon>
        <taxon>Galloanserae</taxon>
        <taxon>Galliformes</taxon>
        <taxon>Odontophoridae</taxon>
        <taxon>Callipepla</taxon>
    </lineage>
</organism>
<keyword evidence="6" id="KW-1185">Reference proteome</keyword>
<dbReference type="InterPro" id="IPR047249">
    <property type="entry name" value="BRCT_p53bp1-like_rpt1"/>
</dbReference>
<evidence type="ECO:0000313" key="6">
    <source>
        <dbReference type="Proteomes" id="UP000198323"/>
    </source>
</evidence>
<accession>A0A226N5G3</accession>
<name>A0A226N5G3_CALSU</name>
<protein>
    <recommendedName>
        <fullName evidence="4">BRCT domain-containing protein</fullName>
    </recommendedName>
</protein>
<dbReference type="CDD" id="cd17745">
    <property type="entry name" value="BRCT_p53bp1_rpt1"/>
    <property type="match status" value="1"/>
</dbReference>
<evidence type="ECO:0000256" key="1">
    <source>
        <dbReference type="ARBA" id="ARBA00004123"/>
    </source>
</evidence>
<comment type="subcellular location">
    <subcellularLocation>
        <location evidence="1">Nucleus</location>
    </subcellularLocation>
</comment>
<evidence type="ECO:0000313" key="5">
    <source>
        <dbReference type="EMBL" id="OXB62791.1"/>
    </source>
</evidence>
<dbReference type="PANTHER" id="PTHR15321">
    <property type="entry name" value="TUMOR SUPPRESSOR P53-BINDING PROTEIN 1"/>
    <property type="match status" value="1"/>
</dbReference>
<dbReference type="AlphaFoldDB" id="A0A226N5G3"/>
<dbReference type="EMBL" id="MCFN01000198">
    <property type="protein sequence ID" value="OXB62791.1"/>
    <property type="molecule type" value="Genomic_DNA"/>
</dbReference>
<dbReference type="GO" id="GO:0042393">
    <property type="term" value="F:histone binding"/>
    <property type="evidence" value="ECO:0007669"/>
    <property type="project" value="TreeGrafter"/>
</dbReference>
<evidence type="ECO:0000256" key="3">
    <source>
        <dbReference type="ARBA" id="ARBA00023242"/>
    </source>
</evidence>
<dbReference type="PROSITE" id="PS50172">
    <property type="entry name" value="BRCT"/>
    <property type="match status" value="1"/>
</dbReference>
<dbReference type="InterPro" id="IPR047252">
    <property type="entry name" value="TP53BP1-like"/>
</dbReference>
<keyword evidence="2" id="KW-0227">DNA damage</keyword>
<dbReference type="SUPFAM" id="SSF52113">
    <property type="entry name" value="BRCT domain"/>
    <property type="match status" value="1"/>
</dbReference>
<evidence type="ECO:0000259" key="4">
    <source>
        <dbReference type="PROSITE" id="PS50172"/>
    </source>
</evidence>
<dbReference type="GO" id="GO:0000077">
    <property type="term" value="P:DNA damage checkpoint signaling"/>
    <property type="evidence" value="ECO:0007669"/>
    <property type="project" value="TreeGrafter"/>
</dbReference>
<dbReference type="Gene3D" id="3.40.50.10190">
    <property type="entry name" value="BRCT domain"/>
    <property type="match status" value="1"/>
</dbReference>
<dbReference type="GO" id="GO:0005634">
    <property type="term" value="C:nucleus"/>
    <property type="evidence" value="ECO:0007669"/>
    <property type="project" value="UniProtKB-SubCell"/>
</dbReference>
<keyword evidence="3" id="KW-0539">Nucleus</keyword>
<feature type="domain" description="BRCT" evidence="4">
    <location>
        <begin position="44"/>
        <end position="89"/>
    </location>
</feature>
<dbReference type="InterPro" id="IPR036420">
    <property type="entry name" value="BRCT_dom_sf"/>
</dbReference>
<sequence length="103" mass="11927">MSGLLQFAFAKVVVFYAVNFSMKKATSLHVFFSLLKCNAAYQCLLIADQHCRTRKYLLCLARGIPCVSHIWVYDSCHANQLQNYRNYLLPAGYSLQEQKLLEW</sequence>
<dbReference type="Proteomes" id="UP000198323">
    <property type="component" value="Unassembled WGS sequence"/>
</dbReference>
<dbReference type="GO" id="GO:0045944">
    <property type="term" value="P:positive regulation of transcription by RNA polymerase II"/>
    <property type="evidence" value="ECO:0007669"/>
    <property type="project" value="TreeGrafter"/>
</dbReference>
<dbReference type="STRING" id="9009.A0A226N5G3"/>
<gene>
    <name evidence="5" type="ORF">ASZ78_008009</name>
</gene>
<dbReference type="PANTHER" id="PTHR15321:SF3">
    <property type="entry name" value="TP53-BINDING PROTEIN 1"/>
    <property type="match status" value="1"/>
</dbReference>
<reference evidence="5 6" key="1">
    <citation type="submission" date="2016-07" db="EMBL/GenBank/DDBJ databases">
        <title>Disparate Historic Effective Population Sizes Predicted by Modern Levels of Genome Diversity for the Scaled Quail (Callipepla squamata) and the Northern Bobwhite (Colinus virginianus): Inferences from First and Second Generation Draft Genome Assemblies for Sympatric New World Quail.</title>
        <authorList>
            <person name="Oldeschulte D.L."/>
            <person name="Halley Y.A."/>
            <person name="Bhattarai E.K."/>
            <person name="Brashear W.A."/>
            <person name="Hill J."/>
            <person name="Metz R.P."/>
            <person name="Johnson C.D."/>
            <person name="Rollins D."/>
            <person name="Peterson M.J."/>
            <person name="Bickhart D.M."/>
            <person name="Decker J.E."/>
            <person name="Seabury C.M."/>
        </authorList>
    </citation>
    <scope>NUCLEOTIDE SEQUENCE [LARGE SCALE GENOMIC DNA]</scope>
    <source>
        <strain evidence="5 6">Texas</strain>
        <tissue evidence="5">Leg muscle</tissue>
    </source>
</reference>
<dbReference type="InterPro" id="IPR001357">
    <property type="entry name" value="BRCT_dom"/>
</dbReference>
<comment type="caution">
    <text evidence="5">The sequence shown here is derived from an EMBL/GenBank/DDBJ whole genome shotgun (WGS) entry which is preliminary data.</text>
</comment>
<dbReference type="OrthoDB" id="129353at2759"/>
<proteinExistence type="predicted"/>